<keyword evidence="3" id="KW-1185">Reference proteome</keyword>
<organism evidence="2 3">
    <name type="scientific">Lepraria finkii</name>
    <dbReference type="NCBI Taxonomy" id="1340010"/>
    <lineage>
        <taxon>Eukaryota</taxon>
        <taxon>Fungi</taxon>
        <taxon>Dikarya</taxon>
        <taxon>Ascomycota</taxon>
        <taxon>Pezizomycotina</taxon>
        <taxon>Lecanoromycetes</taxon>
        <taxon>OSLEUM clade</taxon>
        <taxon>Lecanoromycetidae</taxon>
        <taxon>Lecanorales</taxon>
        <taxon>Lecanorineae</taxon>
        <taxon>Stereocaulaceae</taxon>
        <taxon>Lepraria</taxon>
    </lineage>
</organism>
<evidence type="ECO:0008006" key="4">
    <source>
        <dbReference type="Google" id="ProtNLM"/>
    </source>
</evidence>
<name>A0ABR4BC53_9LECA</name>
<reference evidence="2 3" key="1">
    <citation type="submission" date="2024-09" db="EMBL/GenBank/DDBJ databases">
        <title>Rethinking Asexuality: The Enigmatic Case of Functional Sexual Genes in Lepraria (Stereocaulaceae).</title>
        <authorList>
            <person name="Doellman M."/>
            <person name="Sun Y."/>
            <person name="Barcenas-Pena A."/>
            <person name="Lumbsch H.T."/>
            <person name="Grewe F."/>
        </authorList>
    </citation>
    <scope>NUCLEOTIDE SEQUENCE [LARGE SCALE GENOMIC DNA]</scope>
    <source>
        <strain evidence="2 3">Grewe 0041</strain>
    </source>
</reference>
<accession>A0ABR4BC53</accession>
<comment type="caution">
    <text evidence="2">The sequence shown here is derived from an EMBL/GenBank/DDBJ whole genome shotgun (WGS) entry which is preliminary data.</text>
</comment>
<evidence type="ECO:0000313" key="2">
    <source>
        <dbReference type="EMBL" id="KAL2055008.1"/>
    </source>
</evidence>
<proteinExistence type="predicted"/>
<gene>
    <name evidence="2" type="ORF">ABVK25_004830</name>
</gene>
<evidence type="ECO:0000313" key="3">
    <source>
        <dbReference type="Proteomes" id="UP001590951"/>
    </source>
</evidence>
<keyword evidence="1" id="KW-0949">S-adenosyl-L-methionine</keyword>
<dbReference type="EMBL" id="JBHFEH010000013">
    <property type="protein sequence ID" value="KAL2055008.1"/>
    <property type="molecule type" value="Genomic_DNA"/>
</dbReference>
<sequence length="92" mass="9591">MTYIWPENETPHHNPGINSPLALLRAGAASSIHPESATTPIANLPACNRSHLAHKFGVSGVKKQIGNAVPPAVATVLLEGVKKALLKADGLL</sequence>
<dbReference type="Proteomes" id="UP001590951">
    <property type="component" value="Unassembled WGS sequence"/>
</dbReference>
<dbReference type="InterPro" id="IPR031303">
    <property type="entry name" value="C5_meth_CS"/>
</dbReference>
<dbReference type="PROSITE" id="PS00095">
    <property type="entry name" value="C5_MTASE_2"/>
    <property type="match status" value="1"/>
</dbReference>
<evidence type="ECO:0000256" key="1">
    <source>
        <dbReference type="ARBA" id="ARBA00022691"/>
    </source>
</evidence>
<protein>
    <recommendedName>
        <fullName evidence="4">DNA (cytosine-5-)-methyltransferase</fullName>
    </recommendedName>
</protein>